<evidence type="ECO:0000256" key="5">
    <source>
        <dbReference type="SAM" id="MobiDB-lite"/>
    </source>
</evidence>
<feature type="compositionally biased region" description="Basic residues" evidence="5">
    <location>
        <begin position="1"/>
        <end position="12"/>
    </location>
</feature>
<dbReference type="RefSeq" id="WP_145209761.1">
    <property type="nucleotide sequence ID" value="NZ_CP036432.1"/>
</dbReference>
<dbReference type="Proteomes" id="UP000318081">
    <property type="component" value="Chromosome"/>
</dbReference>
<evidence type="ECO:0000313" key="8">
    <source>
        <dbReference type="EMBL" id="QDV83221.1"/>
    </source>
</evidence>
<evidence type="ECO:0000313" key="9">
    <source>
        <dbReference type="Proteomes" id="UP000318081"/>
    </source>
</evidence>
<keyword evidence="2 6" id="KW-0812">Transmembrane</keyword>
<dbReference type="EMBL" id="CP036432">
    <property type="protein sequence ID" value="QDV83221.1"/>
    <property type="molecule type" value="Genomic_DNA"/>
</dbReference>
<dbReference type="PANTHER" id="PTHR37422">
    <property type="entry name" value="TEICHURONIC ACID BIOSYNTHESIS PROTEIN TUAE"/>
    <property type="match status" value="1"/>
</dbReference>
<feature type="transmembrane region" description="Helical" evidence="6">
    <location>
        <begin position="288"/>
        <end position="321"/>
    </location>
</feature>
<feature type="transmembrane region" description="Helical" evidence="6">
    <location>
        <begin position="153"/>
        <end position="171"/>
    </location>
</feature>
<reference evidence="8 9" key="1">
    <citation type="submission" date="2019-02" db="EMBL/GenBank/DDBJ databases">
        <title>Deep-cultivation of Planctomycetes and their phenomic and genomic characterization uncovers novel biology.</title>
        <authorList>
            <person name="Wiegand S."/>
            <person name="Jogler M."/>
            <person name="Boedeker C."/>
            <person name="Pinto D."/>
            <person name="Vollmers J."/>
            <person name="Rivas-Marin E."/>
            <person name="Kohn T."/>
            <person name="Peeters S.H."/>
            <person name="Heuer A."/>
            <person name="Rast P."/>
            <person name="Oberbeckmann S."/>
            <person name="Bunk B."/>
            <person name="Jeske O."/>
            <person name="Meyerdierks A."/>
            <person name="Storesund J.E."/>
            <person name="Kallscheuer N."/>
            <person name="Luecker S."/>
            <person name="Lage O.M."/>
            <person name="Pohl T."/>
            <person name="Merkel B.J."/>
            <person name="Hornburger P."/>
            <person name="Mueller R.-W."/>
            <person name="Bruemmer F."/>
            <person name="Labrenz M."/>
            <person name="Spormann A.M."/>
            <person name="Op den Camp H."/>
            <person name="Overmann J."/>
            <person name="Amann R."/>
            <person name="Jetten M.S.M."/>
            <person name="Mascher T."/>
            <person name="Medema M.H."/>
            <person name="Devos D.P."/>
            <person name="Kaster A.-K."/>
            <person name="Ovreas L."/>
            <person name="Rohde M."/>
            <person name="Galperin M.Y."/>
            <person name="Jogler C."/>
        </authorList>
    </citation>
    <scope>NUCLEOTIDE SEQUENCE [LARGE SCALE GENOMIC DNA]</scope>
    <source>
        <strain evidence="8 9">TBK1r</strain>
    </source>
</reference>
<organism evidence="8 9">
    <name type="scientific">Stieleria magnilauensis</name>
    <dbReference type="NCBI Taxonomy" id="2527963"/>
    <lineage>
        <taxon>Bacteria</taxon>
        <taxon>Pseudomonadati</taxon>
        <taxon>Planctomycetota</taxon>
        <taxon>Planctomycetia</taxon>
        <taxon>Pirellulales</taxon>
        <taxon>Pirellulaceae</taxon>
        <taxon>Stieleria</taxon>
    </lineage>
</organism>
<keyword evidence="3 6" id="KW-1133">Transmembrane helix</keyword>
<keyword evidence="4 6" id="KW-0472">Membrane</keyword>
<comment type="subcellular location">
    <subcellularLocation>
        <location evidence="1">Membrane</location>
        <topology evidence="1">Multi-pass membrane protein</topology>
    </subcellularLocation>
</comment>
<evidence type="ECO:0000256" key="1">
    <source>
        <dbReference type="ARBA" id="ARBA00004141"/>
    </source>
</evidence>
<dbReference type="InterPro" id="IPR051533">
    <property type="entry name" value="WaaL-like"/>
</dbReference>
<feature type="transmembrane region" description="Helical" evidence="6">
    <location>
        <begin position="479"/>
        <end position="498"/>
    </location>
</feature>
<dbReference type="GO" id="GO:0016874">
    <property type="term" value="F:ligase activity"/>
    <property type="evidence" value="ECO:0007669"/>
    <property type="project" value="UniProtKB-KW"/>
</dbReference>
<feature type="transmembrane region" description="Helical" evidence="6">
    <location>
        <begin position="42"/>
        <end position="64"/>
    </location>
</feature>
<feature type="compositionally biased region" description="Polar residues" evidence="5">
    <location>
        <begin position="867"/>
        <end position="877"/>
    </location>
</feature>
<feature type="transmembrane region" description="Helical" evidence="6">
    <location>
        <begin position="76"/>
        <end position="97"/>
    </location>
</feature>
<dbReference type="Pfam" id="PF04932">
    <property type="entry name" value="Wzy_C"/>
    <property type="match status" value="1"/>
</dbReference>
<gene>
    <name evidence="8" type="ORF">TBK1r_21570</name>
</gene>
<feature type="compositionally biased region" description="Pro residues" evidence="5">
    <location>
        <begin position="22"/>
        <end position="31"/>
    </location>
</feature>
<feature type="transmembrane region" description="Helical" evidence="6">
    <location>
        <begin position="504"/>
        <end position="521"/>
    </location>
</feature>
<feature type="region of interest" description="Disordered" evidence="5">
    <location>
        <begin position="854"/>
        <end position="877"/>
    </location>
</feature>
<feature type="domain" description="O-antigen ligase-related" evidence="7">
    <location>
        <begin position="293"/>
        <end position="434"/>
    </location>
</feature>
<keyword evidence="9" id="KW-1185">Reference proteome</keyword>
<evidence type="ECO:0000259" key="7">
    <source>
        <dbReference type="Pfam" id="PF04932"/>
    </source>
</evidence>
<accession>A0ABX5XRF6</accession>
<evidence type="ECO:0000256" key="3">
    <source>
        <dbReference type="ARBA" id="ARBA00022989"/>
    </source>
</evidence>
<dbReference type="InterPro" id="IPR007016">
    <property type="entry name" value="O-antigen_ligase-rel_domated"/>
</dbReference>
<feature type="transmembrane region" description="Helical" evidence="6">
    <location>
        <begin position="177"/>
        <end position="196"/>
    </location>
</feature>
<name>A0ABX5XRF6_9BACT</name>
<proteinExistence type="predicted"/>
<evidence type="ECO:0000256" key="2">
    <source>
        <dbReference type="ARBA" id="ARBA00022692"/>
    </source>
</evidence>
<sequence length="877" mass="93258">MAKTKQRLKPRKPTAAGVVASSPPPAPPPPTAESLTGETPMWAIWCRRIAAAVLGGQVIYVAYFPSDSVLVESGDALWFCALSLIVWTLTMATQPYIKALRPPGAAKDPRTVSALLGNGLTLDVLVWTLAAWMMIAALASCPPGNLRQATNEAWVWIAAAAVLTAARRLLVDRPNRAALFSLCCAVATGMAVHALHQQWISLPQIRAEYLADPDAVLQAAGVDAPAGSAQRMVFANRLLDGGPTATFALANSLAAVLLVVVLAPLAILRGGSAVNQSGADVRSGWSRAFLLLLSVLGVAALFATRSRSALVACLLAGLWIWMRGGRSGEVKRVRLIAGAALLALSISGVVLVALLLWGDDEWMAAAPASLEFRLQYWKATARLLWDHPIVGAGPGGFQAMYLRYRLPIANESIADPHNFLFETLAAGGFVGGWLLTLASIACLMTCRRTATGAGTSRTDASDDVIEDSLAGETQVVSRWMIGGACSSLGLVWSFALISGQLPDLQASVFAVPVAVAAGWLTHRSLRDASTAQLRLLGSSILLAMMTHLTVSGGWTVPGVAMVIWLATGSLCTVGRLGDRGNPTGQRCKAFFSGRARALRCFGNDEGPEGSRPAANTSSSAGNKCFTALPTGASTAVDSKRRGKSALVAWSVGAVLLLCLRSESIIPVQQSQLALLRAEDAARRGLLSRVESESRRAVEADDWGFEAPRWRSEFLRGRLVELGNDPAVRAQWVASLETSLDRAGVNPTMLRAAGEQYLHLYQCFGQTADLESAERLIALALENSPTDLSLVAQAAMIAHERSDLTRARELAEQARWLSALGGNVVRDLGLQQILVVEKMGLAARRRPISASIKDRFQQRLGGGGEPDSQPNRNNETSE</sequence>
<feature type="region of interest" description="Disordered" evidence="5">
    <location>
        <begin position="1"/>
        <end position="35"/>
    </location>
</feature>
<dbReference type="PANTHER" id="PTHR37422:SF13">
    <property type="entry name" value="LIPOPOLYSACCHARIDE BIOSYNTHESIS PROTEIN PA4999-RELATED"/>
    <property type="match status" value="1"/>
</dbReference>
<feature type="transmembrane region" description="Helical" evidence="6">
    <location>
        <begin position="533"/>
        <end position="550"/>
    </location>
</feature>
<feature type="transmembrane region" description="Helical" evidence="6">
    <location>
        <begin position="247"/>
        <end position="268"/>
    </location>
</feature>
<feature type="transmembrane region" description="Helical" evidence="6">
    <location>
        <begin position="424"/>
        <end position="446"/>
    </location>
</feature>
<evidence type="ECO:0000256" key="6">
    <source>
        <dbReference type="SAM" id="Phobius"/>
    </source>
</evidence>
<feature type="transmembrane region" description="Helical" evidence="6">
    <location>
        <begin position="124"/>
        <end position="141"/>
    </location>
</feature>
<keyword evidence="8" id="KW-0436">Ligase</keyword>
<protein>
    <submittedName>
        <fullName evidence="8">O-Antigen ligase</fullName>
    </submittedName>
</protein>
<feature type="transmembrane region" description="Helical" evidence="6">
    <location>
        <begin position="333"/>
        <end position="357"/>
    </location>
</feature>
<evidence type="ECO:0000256" key="4">
    <source>
        <dbReference type="ARBA" id="ARBA00023136"/>
    </source>
</evidence>